<name>A0ACB9M7R2_9MYRT</name>
<sequence length="237" mass="26252">MGGGPIGRGGGGGWNLSRAMGRRTLSSSSSSRTGVSSATSSPSRRKTHQHRRKNLASPHYPPHPLSVCTSSASAFVTPPNPASRAVGAFPTTYTSDPDTGYDGDWVDEVESAVLAAQKAFDPSYYPHIWDGQGFPPQNEVSSVLVQGFPREVDQNELDHALQTRAMRRTESVFDAFDMMRFEQSIQKMVMSISSDKAVWEAVLNNEVVKELRELYKQEIFLGRRRSSRPFPVKFKEI</sequence>
<keyword evidence="2" id="KW-1185">Reference proteome</keyword>
<comment type="caution">
    <text evidence="1">The sequence shown here is derived from an EMBL/GenBank/DDBJ whole genome shotgun (WGS) entry which is preliminary data.</text>
</comment>
<evidence type="ECO:0000313" key="1">
    <source>
        <dbReference type="EMBL" id="KAI4320078.1"/>
    </source>
</evidence>
<reference evidence="2" key="1">
    <citation type="journal article" date="2023" name="Front. Plant Sci.">
        <title>Chromosomal-level genome assembly of Melastoma candidum provides insights into trichome evolution.</title>
        <authorList>
            <person name="Zhong Y."/>
            <person name="Wu W."/>
            <person name="Sun C."/>
            <person name="Zou P."/>
            <person name="Liu Y."/>
            <person name="Dai S."/>
            <person name="Zhou R."/>
        </authorList>
    </citation>
    <scope>NUCLEOTIDE SEQUENCE [LARGE SCALE GENOMIC DNA]</scope>
</reference>
<proteinExistence type="predicted"/>
<dbReference type="Proteomes" id="UP001057402">
    <property type="component" value="Chromosome 10"/>
</dbReference>
<evidence type="ECO:0000313" key="2">
    <source>
        <dbReference type="Proteomes" id="UP001057402"/>
    </source>
</evidence>
<organism evidence="1 2">
    <name type="scientific">Melastoma candidum</name>
    <dbReference type="NCBI Taxonomy" id="119954"/>
    <lineage>
        <taxon>Eukaryota</taxon>
        <taxon>Viridiplantae</taxon>
        <taxon>Streptophyta</taxon>
        <taxon>Embryophyta</taxon>
        <taxon>Tracheophyta</taxon>
        <taxon>Spermatophyta</taxon>
        <taxon>Magnoliopsida</taxon>
        <taxon>eudicotyledons</taxon>
        <taxon>Gunneridae</taxon>
        <taxon>Pentapetalae</taxon>
        <taxon>rosids</taxon>
        <taxon>malvids</taxon>
        <taxon>Myrtales</taxon>
        <taxon>Melastomataceae</taxon>
        <taxon>Melastomatoideae</taxon>
        <taxon>Melastomateae</taxon>
        <taxon>Melastoma</taxon>
    </lineage>
</organism>
<protein>
    <submittedName>
        <fullName evidence="1">Uncharacterized protein</fullName>
    </submittedName>
</protein>
<gene>
    <name evidence="1" type="ORF">MLD38_033595</name>
</gene>
<accession>A0ACB9M7R2</accession>
<dbReference type="EMBL" id="CM042889">
    <property type="protein sequence ID" value="KAI4320078.1"/>
    <property type="molecule type" value="Genomic_DNA"/>
</dbReference>